<dbReference type="Proteomes" id="UP000001369">
    <property type="component" value="Chromosome"/>
</dbReference>
<proteinExistence type="predicted"/>
<dbReference type="EMBL" id="CP001229">
    <property type="protein sequence ID" value="ACN99170.1"/>
    <property type="molecule type" value="Genomic_DNA"/>
</dbReference>
<organism evidence="2 3">
    <name type="scientific">Sulfurihydrogenibium azorense (strain DSM 15241 / OCM 825 / Az-Fu1)</name>
    <dbReference type="NCBI Taxonomy" id="204536"/>
    <lineage>
        <taxon>Bacteria</taxon>
        <taxon>Pseudomonadati</taxon>
        <taxon>Aquificota</taxon>
        <taxon>Aquificia</taxon>
        <taxon>Aquificales</taxon>
        <taxon>Hydrogenothermaceae</taxon>
        <taxon>Sulfurihydrogenibium</taxon>
    </lineage>
</organism>
<sequence length="183" mass="21419">MYEKLLFLVYVATLIFISSISNKVLLISAILFLIGISLKDALKISKKVIISVVFFTGTVSAFYLIVGIFENNVNIDYLIVVNLRVFALTYLTTFVFSKLNLFKVFSFSKDLYYVLILTYSQILSYKKLYEEVKMFMKSRVVKKLSFNDYLKFYGYLTMFFFDKSLRNSREISQAMKSRGFFND</sequence>
<dbReference type="HOGENOM" id="CLU_122788_0_0_0"/>
<keyword evidence="1" id="KW-1133">Transmembrane helix</keyword>
<reference evidence="2 3" key="1">
    <citation type="journal article" date="2009" name="J. Bacteriol.">
        <title>Complete and draft genome sequences of six members of the Aquificales.</title>
        <authorList>
            <person name="Reysenbach A.L."/>
            <person name="Hamamura N."/>
            <person name="Podar M."/>
            <person name="Griffiths E."/>
            <person name="Ferreira S."/>
            <person name="Hochstein R."/>
            <person name="Heidelberg J."/>
            <person name="Johnson J."/>
            <person name="Mead D."/>
            <person name="Pohorille A."/>
            <person name="Sarmiento M."/>
            <person name="Schweighofer K."/>
            <person name="Seshadri R."/>
            <person name="Voytek M.A."/>
        </authorList>
    </citation>
    <scope>NUCLEOTIDE SEQUENCE [LARGE SCALE GENOMIC DNA]</scope>
    <source>
        <strain evidence="3">Az-Fu1 / DSM 15241 / OCM 825</strain>
    </source>
</reference>
<accession>C1DUE1</accession>
<keyword evidence="3" id="KW-1185">Reference proteome</keyword>
<dbReference type="AlphaFoldDB" id="C1DUE1"/>
<name>C1DUE1_SULAA</name>
<feature type="transmembrane region" description="Helical" evidence="1">
    <location>
        <begin position="48"/>
        <end position="69"/>
    </location>
</feature>
<dbReference type="RefSeq" id="WP_012674488.1">
    <property type="nucleotide sequence ID" value="NC_012438.1"/>
</dbReference>
<dbReference type="KEGG" id="saf:SULAZ_0743"/>
<gene>
    <name evidence="2" type="ordered locus">SULAZ_0743</name>
</gene>
<dbReference type="eggNOG" id="COG0619">
    <property type="taxonomic scope" value="Bacteria"/>
</dbReference>
<feature type="transmembrane region" description="Helical" evidence="1">
    <location>
        <begin position="75"/>
        <end position="99"/>
    </location>
</feature>
<protein>
    <recommendedName>
        <fullName evidence="4">Cobalt transport protein</fullName>
    </recommendedName>
</protein>
<evidence type="ECO:0008006" key="4">
    <source>
        <dbReference type="Google" id="ProtNLM"/>
    </source>
</evidence>
<dbReference type="STRING" id="204536.SULAZ_0743"/>
<feature type="transmembrane region" description="Helical" evidence="1">
    <location>
        <begin position="111"/>
        <end position="129"/>
    </location>
</feature>
<feature type="transmembrane region" description="Helical" evidence="1">
    <location>
        <begin position="6"/>
        <end position="36"/>
    </location>
</feature>
<evidence type="ECO:0000313" key="2">
    <source>
        <dbReference type="EMBL" id="ACN99170.1"/>
    </source>
</evidence>
<dbReference type="OrthoDB" id="13572at2"/>
<evidence type="ECO:0000256" key="1">
    <source>
        <dbReference type="SAM" id="Phobius"/>
    </source>
</evidence>
<keyword evidence="1" id="KW-0812">Transmembrane</keyword>
<keyword evidence="1" id="KW-0472">Membrane</keyword>
<evidence type="ECO:0000313" key="3">
    <source>
        <dbReference type="Proteomes" id="UP000001369"/>
    </source>
</evidence>